<dbReference type="Pfam" id="PF01501">
    <property type="entry name" value="Glyco_transf_8"/>
    <property type="match status" value="1"/>
</dbReference>
<organism evidence="2 3">
    <name type="scientific">Bacteroides fragilis str. 3976T8</name>
    <dbReference type="NCBI Taxonomy" id="1339314"/>
    <lineage>
        <taxon>Bacteria</taxon>
        <taxon>Pseudomonadati</taxon>
        <taxon>Bacteroidota</taxon>
        <taxon>Bacteroidia</taxon>
        <taxon>Bacteroidales</taxon>
        <taxon>Bacteroidaceae</taxon>
        <taxon>Bacteroides</taxon>
    </lineage>
</organism>
<accession>A0A016E1L4</accession>
<dbReference type="InterPro" id="IPR029044">
    <property type="entry name" value="Nucleotide-diphossugar_trans"/>
</dbReference>
<dbReference type="Gene3D" id="3.40.50.2000">
    <property type="entry name" value="Glycogen Phosphorylase B"/>
    <property type="match status" value="2"/>
</dbReference>
<protein>
    <submittedName>
        <fullName evidence="2">Glycosyl transferases group 1 family protein</fullName>
    </submittedName>
</protein>
<dbReference type="Pfam" id="PF00534">
    <property type="entry name" value="Glycos_transf_1"/>
    <property type="match status" value="1"/>
</dbReference>
<proteinExistence type="predicted"/>
<dbReference type="InterPro" id="IPR001296">
    <property type="entry name" value="Glyco_trans_1"/>
</dbReference>
<name>A0A016E1L4_BACFG</name>
<keyword evidence="2" id="KW-0808">Transferase</keyword>
<sequence>MNILIQQTKAFPHRANSFYWFYAQLTEWLTAHGMDSKLYFSYLELADSEFENGLLLPDHYSQFYTPRNIEAICRFIIDKQIDVILDYSHVITGDTRKYYLEIKKRNPGIKICTMIHNCPSHTTQLKQYELSTLRFKDVHGPKKLFQWMLPQLYISLLKKVVSHQNRSAYDTLDEVVLLSPAYIPEFKKLIGKKDAWKLSAIPNAIKPVHSNIPIEEKDKEIIFVGRMATEKALPKLLKIWGMVQDKLPDWKLTLVGDGPARMECLQIIETYQLKRVQWIGYQMSIPHIDRARILCLTSVIEGLPTVFIEAMDLGVIPIGFNSFQSIYDIIDHGKNGFIIPNNDYQAYADTLLQLAQNDEWRQRIAKNAQSRPTKCSIDQIGARWMEVFKKHHLIPQNHNMEDIKIHIALAADSNYIIPVTVALQSIFDHHTENLFIYLLFLKGALKQSDLETISEFVKNHGAIFTPLEVGYEQIAGFPASRHGKSTLLRLCLPTLLPNLDKILYLDGDIVVMDNLTALFQTNLSSYYIAAAKDSTRIYHPNYQTALGIESTHWYFNAGVTLLNLDQLRKINLPNVTNQFVHQYYKRIIAPDQDVLNYICQGGKTLYIHPKYNMNYAVEKDVATLVWGKQAIKEAKKNPAIIHFIGPVKPWSVLSVHPARKYWWRYLKKTTFSGYKPVDANFRKRLLKLYLSITKTIERQFSLETKKKIGKLIPSQLKKRIKKSMLKSS</sequence>
<dbReference type="PANTHER" id="PTHR12526:SF630">
    <property type="entry name" value="GLYCOSYLTRANSFERASE"/>
    <property type="match status" value="1"/>
</dbReference>
<dbReference type="PATRIC" id="fig|1339314.3.peg.4754"/>
<dbReference type="AlphaFoldDB" id="A0A016E1L4"/>
<comment type="caution">
    <text evidence="2">The sequence shown here is derived from an EMBL/GenBank/DDBJ whole genome shotgun (WGS) entry which is preliminary data.</text>
</comment>
<dbReference type="GO" id="GO:0016757">
    <property type="term" value="F:glycosyltransferase activity"/>
    <property type="evidence" value="ECO:0007669"/>
    <property type="project" value="InterPro"/>
</dbReference>
<dbReference type="CDD" id="cd04194">
    <property type="entry name" value="GT8_A4GalT_like"/>
    <property type="match status" value="1"/>
</dbReference>
<gene>
    <name evidence="2" type="ORF">M123_4636</name>
</gene>
<dbReference type="InterPro" id="IPR002495">
    <property type="entry name" value="Glyco_trans_8"/>
</dbReference>
<evidence type="ECO:0000259" key="1">
    <source>
        <dbReference type="Pfam" id="PF00534"/>
    </source>
</evidence>
<reference evidence="2 3" key="1">
    <citation type="submission" date="2014-02" db="EMBL/GenBank/DDBJ databases">
        <authorList>
            <person name="Sears C."/>
            <person name="Carroll K."/>
            <person name="Sack B.R."/>
            <person name="Qadri F."/>
            <person name="Myers L.L."/>
            <person name="Chung G.-T."/>
            <person name="Escheverria P."/>
            <person name="Fraser C.M."/>
            <person name="Sadzewicz L."/>
            <person name="Shefchek K.A."/>
            <person name="Tallon L."/>
            <person name="Das S.P."/>
            <person name="Daugherty S."/>
            <person name="Mongodin E.F."/>
        </authorList>
    </citation>
    <scope>NUCLEOTIDE SEQUENCE [LARGE SCALE GENOMIC DNA]</scope>
    <source>
        <strain evidence="2 3">3976T8</strain>
    </source>
</reference>
<dbReference type="SUPFAM" id="SSF53448">
    <property type="entry name" value="Nucleotide-diphospho-sugar transferases"/>
    <property type="match status" value="1"/>
</dbReference>
<dbReference type="SUPFAM" id="SSF53756">
    <property type="entry name" value="UDP-Glycosyltransferase/glycogen phosphorylase"/>
    <property type="match status" value="1"/>
</dbReference>
<feature type="domain" description="Glycosyl transferase family 1" evidence="1">
    <location>
        <begin position="211"/>
        <end position="370"/>
    </location>
</feature>
<evidence type="ECO:0000313" key="3">
    <source>
        <dbReference type="Proteomes" id="UP000020938"/>
    </source>
</evidence>
<dbReference type="EMBL" id="JGDS01000073">
    <property type="protein sequence ID" value="EXZ71056.1"/>
    <property type="molecule type" value="Genomic_DNA"/>
</dbReference>
<dbReference type="Proteomes" id="UP000020938">
    <property type="component" value="Unassembled WGS sequence"/>
</dbReference>
<dbReference type="PANTHER" id="PTHR12526">
    <property type="entry name" value="GLYCOSYLTRANSFERASE"/>
    <property type="match status" value="1"/>
</dbReference>
<dbReference type="Gene3D" id="3.90.550.10">
    <property type="entry name" value="Spore Coat Polysaccharide Biosynthesis Protein SpsA, Chain A"/>
    <property type="match status" value="1"/>
</dbReference>
<evidence type="ECO:0000313" key="2">
    <source>
        <dbReference type="EMBL" id="EXZ71056.1"/>
    </source>
</evidence>